<proteinExistence type="predicted"/>
<dbReference type="PROSITE" id="PS50263">
    <property type="entry name" value="CN_HYDROLASE"/>
    <property type="match status" value="1"/>
</dbReference>
<accession>A0ABX1GRR9</accession>
<dbReference type="InterPro" id="IPR003010">
    <property type="entry name" value="C-N_Hydrolase"/>
</dbReference>
<comment type="caution">
    <text evidence="2">The sequence shown here is derived from an EMBL/GenBank/DDBJ whole genome shotgun (WGS) entry which is preliminary data.</text>
</comment>
<organism evidence="2 3">
    <name type="scientific">Croceivirga thetidis</name>
    <dbReference type="NCBI Taxonomy" id="2721623"/>
    <lineage>
        <taxon>Bacteria</taxon>
        <taxon>Pseudomonadati</taxon>
        <taxon>Bacteroidota</taxon>
        <taxon>Flavobacteriia</taxon>
        <taxon>Flavobacteriales</taxon>
        <taxon>Flavobacteriaceae</taxon>
        <taxon>Croceivirga</taxon>
    </lineage>
</organism>
<gene>
    <name evidence="2" type="ORF">HCU67_05885</name>
</gene>
<evidence type="ECO:0000259" key="1">
    <source>
        <dbReference type="PROSITE" id="PS50263"/>
    </source>
</evidence>
<reference evidence="2 3" key="1">
    <citation type="submission" date="2020-04" db="EMBL/GenBank/DDBJ databases">
        <authorList>
            <person name="Yoon J."/>
        </authorList>
    </citation>
    <scope>NUCLEOTIDE SEQUENCE [LARGE SCALE GENOMIC DNA]</scope>
    <source>
        <strain evidence="2 3">DJ-13</strain>
    </source>
</reference>
<dbReference type="InterPro" id="IPR052737">
    <property type="entry name" value="Omega-amidase_YafV"/>
</dbReference>
<dbReference type="SUPFAM" id="SSF56317">
    <property type="entry name" value="Carbon-nitrogen hydrolase"/>
    <property type="match status" value="1"/>
</dbReference>
<dbReference type="NCBIfam" id="NF007757">
    <property type="entry name" value="PRK10438.1"/>
    <property type="match status" value="1"/>
</dbReference>
<sequence>MMEELNVALIQSHLLWENPQANRLMFAEKIQNLPESVDLIVLPEMFTTGFTMQPTNIDDTECEKTLDWMQDLAKTNQVALTGSIVFKEKEYYYNRLFFVHPEGQYKVYNKRHTFSLAGEHKVYEPGLNKLLVDFKGFKICPLICYDLRFPVWARNAEDYDILLYVANWPKPRISAWDALLKARAIENMAYCIGVNRVGLDGTGHQYPGHSAVYNVLGEQKVYSEKESILTTTLSKSHIADCRNKLKFLEDRDEFNLL</sequence>
<dbReference type="EMBL" id="JAAWWL010000001">
    <property type="protein sequence ID" value="NKI31467.1"/>
    <property type="molecule type" value="Genomic_DNA"/>
</dbReference>
<evidence type="ECO:0000313" key="2">
    <source>
        <dbReference type="EMBL" id="NKI31467.1"/>
    </source>
</evidence>
<evidence type="ECO:0000313" key="3">
    <source>
        <dbReference type="Proteomes" id="UP000718451"/>
    </source>
</evidence>
<name>A0ABX1GRR9_9FLAO</name>
<keyword evidence="3" id="KW-1185">Reference proteome</keyword>
<dbReference type="Gene3D" id="3.60.110.10">
    <property type="entry name" value="Carbon-nitrogen hydrolase"/>
    <property type="match status" value="1"/>
</dbReference>
<dbReference type="Proteomes" id="UP000718451">
    <property type="component" value="Unassembled WGS sequence"/>
</dbReference>
<dbReference type="PANTHER" id="PTHR47799:SF1">
    <property type="entry name" value="OMEGA-AMIDASE YAFV"/>
    <property type="match status" value="1"/>
</dbReference>
<feature type="domain" description="CN hydrolase" evidence="1">
    <location>
        <begin position="5"/>
        <end position="235"/>
    </location>
</feature>
<protein>
    <submittedName>
        <fullName evidence="2">Amidohydrolase</fullName>
    </submittedName>
</protein>
<dbReference type="InterPro" id="IPR036526">
    <property type="entry name" value="C-N_Hydrolase_sf"/>
</dbReference>
<dbReference type="PANTHER" id="PTHR47799">
    <property type="entry name" value="OMEGA-AMIDASE YAFV"/>
    <property type="match status" value="1"/>
</dbReference>
<dbReference type="CDD" id="cd07575">
    <property type="entry name" value="Xc-1258_like"/>
    <property type="match status" value="1"/>
</dbReference>
<dbReference type="Pfam" id="PF00795">
    <property type="entry name" value="CN_hydrolase"/>
    <property type="match status" value="1"/>
</dbReference>
<dbReference type="RefSeq" id="WP_168552068.1">
    <property type="nucleotide sequence ID" value="NZ_JAAWWL010000001.1"/>
</dbReference>